<dbReference type="SUPFAM" id="SSF46565">
    <property type="entry name" value="Chaperone J-domain"/>
    <property type="match status" value="1"/>
</dbReference>
<keyword evidence="2" id="KW-0812">Transmembrane</keyword>
<comment type="caution">
    <text evidence="4">The sequence shown here is derived from an EMBL/GenBank/DDBJ whole genome shotgun (WGS) entry which is preliminary data.</text>
</comment>
<dbReference type="SMART" id="SM00271">
    <property type="entry name" value="DnaJ"/>
    <property type="match status" value="1"/>
</dbReference>
<evidence type="ECO:0000256" key="1">
    <source>
        <dbReference type="SAM" id="Coils"/>
    </source>
</evidence>
<dbReference type="PANTHER" id="PTHR44157:SF1">
    <property type="entry name" value="DNAJ HOMOLOG SUBFAMILY C MEMBER 11"/>
    <property type="match status" value="1"/>
</dbReference>
<evidence type="ECO:0000256" key="2">
    <source>
        <dbReference type="SAM" id="Phobius"/>
    </source>
</evidence>
<dbReference type="PANTHER" id="PTHR44157">
    <property type="entry name" value="DNAJ HOMOLOG SUBFAMILY C MEMBER 11"/>
    <property type="match status" value="1"/>
</dbReference>
<evidence type="ECO:0000313" key="5">
    <source>
        <dbReference type="Proteomes" id="UP000572817"/>
    </source>
</evidence>
<evidence type="ECO:0000313" key="4">
    <source>
        <dbReference type="EMBL" id="KAF4302461.1"/>
    </source>
</evidence>
<feature type="coiled-coil region" evidence="1">
    <location>
        <begin position="270"/>
        <end position="297"/>
    </location>
</feature>
<dbReference type="OrthoDB" id="436519at2759"/>
<feature type="transmembrane region" description="Helical" evidence="2">
    <location>
        <begin position="12"/>
        <end position="31"/>
    </location>
</feature>
<keyword evidence="2" id="KW-1133">Transmembrane helix</keyword>
<gene>
    <name evidence="4" type="ORF">GTA08_BOTSDO09878</name>
</gene>
<keyword evidence="1" id="KW-0175">Coiled coil</keyword>
<dbReference type="InterPro" id="IPR001623">
    <property type="entry name" value="DnaJ_domain"/>
</dbReference>
<dbReference type="InterPro" id="IPR052243">
    <property type="entry name" value="Mito_inner_membrane_organizer"/>
</dbReference>
<dbReference type="Pfam" id="PF00226">
    <property type="entry name" value="DnaJ"/>
    <property type="match status" value="1"/>
</dbReference>
<feature type="transmembrane region" description="Helical" evidence="2">
    <location>
        <begin position="170"/>
        <end position="189"/>
    </location>
</feature>
<dbReference type="InterPro" id="IPR036869">
    <property type="entry name" value="J_dom_sf"/>
</dbReference>
<sequence>MAGSNQFLSFLGWFFLPTVVGYIQSFLYALFIRAGDPRPQYGSPKFIRHRKIIHTLVIVAYLFYTIYEADWELQRQGNFYQALGVPIDASERTIQSKFRRLTVLHHPDKVIAAEARPAAERYYVYLKLARDTLADPAKRFAYDRFGPDMLEWKHCVTVHDYIMHGVQKNAPSYLGGGVVMIMLGMLGYFEHGRYWRYLIFAALITLEAHTMTRPEVPVFLTKLINPLLSTFKLHPPFISFQMLTIVRKGTVALFVAMNQLAPVLQDPRRAMQAQNNAAAQQEQLNRLQRLLVDTDADAMRLIGLETMPFQDEEGEGAKELRGKMKDWIVQNSIKNDPQVRNAVGQLVAKRRQNAPPGARGTT</sequence>
<proteinExistence type="predicted"/>
<keyword evidence="5" id="KW-1185">Reference proteome</keyword>
<dbReference type="GO" id="GO:0005739">
    <property type="term" value="C:mitochondrion"/>
    <property type="evidence" value="ECO:0007669"/>
    <property type="project" value="GOC"/>
</dbReference>
<keyword evidence="2" id="KW-0472">Membrane</keyword>
<dbReference type="Proteomes" id="UP000572817">
    <property type="component" value="Unassembled WGS sequence"/>
</dbReference>
<dbReference type="GO" id="GO:0042407">
    <property type="term" value="P:cristae formation"/>
    <property type="evidence" value="ECO:0007669"/>
    <property type="project" value="TreeGrafter"/>
</dbReference>
<evidence type="ECO:0000259" key="3">
    <source>
        <dbReference type="PROSITE" id="PS50076"/>
    </source>
</evidence>
<name>A0A8H4IJU2_9PEZI</name>
<dbReference type="PROSITE" id="PS50076">
    <property type="entry name" value="DNAJ_2"/>
    <property type="match status" value="1"/>
</dbReference>
<dbReference type="PRINTS" id="PR00625">
    <property type="entry name" value="JDOMAIN"/>
</dbReference>
<feature type="domain" description="J" evidence="3">
    <location>
        <begin position="78"/>
        <end position="146"/>
    </location>
</feature>
<dbReference type="CDD" id="cd06257">
    <property type="entry name" value="DnaJ"/>
    <property type="match status" value="1"/>
</dbReference>
<dbReference type="Gene3D" id="1.10.287.110">
    <property type="entry name" value="DnaJ domain"/>
    <property type="match status" value="1"/>
</dbReference>
<accession>A0A8H4IJU2</accession>
<reference evidence="4" key="1">
    <citation type="submission" date="2020-04" db="EMBL/GenBank/DDBJ databases">
        <title>Genome Assembly and Annotation of Botryosphaeria dothidea sdau 11-99, a Latent Pathogen of Apple Fruit Ring Rot in China.</title>
        <authorList>
            <person name="Yu C."/>
            <person name="Diao Y."/>
            <person name="Lu Q."/>
            <person name="Zhao J."/>
            <person name="Cui S."/>
            <person name="Peng C."/>
            <person name="He B."/>
            <person name="Liu H."/>
        </authorList>
    </citation>
    <scope>NUCLEOTIDE SEQUENCE [LARGE SCALE GENOMIC DNA]</scope>
    <source>
        <strain evidence="4">Sdau11-99</strain>
    </source>
</reference>
<protein>
    <submittedName>
        <fullName evidence="4">Heat shock protein DnaJ</fullName>
    </submittedName>
</protein>
<dbReference type="EMBL" id="WWBZ02000073">
    <property type="protein sequence ID" value="KAF4302461.1"/>
    <property type="molecule type" value="Genomic_DNA"/>
</dbReference>
<keyword evidence="4" id="KW-0346">Stress response</keyword>
<organism evidence="4 5">
    <name type="scientific">Botryosphaeria dothidea</name>
    <dbReference type="NCBI Taxonomy" id="55169"/>
    <lineage>
        <taxon>Eukaryota</taxon>
        <taxon>Fungi</taxon>
        <taxon>Dikarya</taxon>
        <taxon>Ascomycota</taxon>
        <taxon>Pezizomycotina</taxon>
        <taxon>Dothideomycetes</taxon>
        <taxon>Dothideomycetes incertae sedis</taxon>
        <taxon>Botryosphaeriales</taxon>
        <taxon>Botryosphaeriaceae</taxon>
        <taxon>Botryosphaeria</taxon>
    </lineage>
</organism>
<dbReference type="AlphaFoldDB" id="A0A8H4IJU2"/>
<feature type="transmembrane region" description="Helical" evidence="2">
    <location>
        <begin position="52"/>
        <end position="69"/>
    </location>
</feature>